<feature type="domain" description="Fructose-1-6-bisphosphatase class I N-terminal" evidence="8">
    <location>
        <begin position="5"/>
        <end position="141"/>
    </location>
</feature>
<organism evidence="10 11">
    <name type="scientific">Blepharisma stoltei</name>
    <dbReference type="NCBI Taxonomy" id="1481888"/>
    <lineage>
        <taxon>Eukaryota</taxon>
        <taxon>Sar</taxon>
        <taxon>Alveolata</taxon>
        <taxon>Ciliophora</taxon>
        <taxon>Postciliodesmatophora</taxon>
        <taxon>Heterotrichea</taxon>
        <taxon>Heterotrichida</taxon>
        <taxon>Blepharismidae</taxon>
        <taxon>Blepharisma</taxon>
    </lineage>
</organism>
<evidence type="ECO:0000313" key="11">
    <source>
        <dbReference type="Proteomes" id="UP001162131"/>
    </source>
</evidence>
<dbReference type="Pfam" id="PF00316">
    <property type="entry name" value="FBPase"/>
    <property type="match status" value="1"/>
</dbReference>
<dbReference type="PANTHER" id="PTHR11556:SF35">
    <property type="entry name" value="SEDOHEPTULOSE-1,7-BISPHOSPHATASE, CHLOROPLASTIC"/>
    <property type="match status" value="1"/>
</dbReference>
<dbReference type="Gene3D" id="3.30.540.10">
    <property type="entry name" value="Fructose-1,6-Bisphosphatase, subunit A, domain 1"/>
    <property type="match status" value="1"/>
</dbReference>
<evidence type="ECO:0000256" key="1">
    <source>
        <dbReference type="ARBA" id="ARBA00001946"/>
    </source>
</evidence>
<evidence type="ECO:0000256" key="3">
    <source>
        <dbReference type="ARBA" id="ARBA00010941"/>
    </source>
</evidence>
<dbReference type="GO" id="GO:0030388">
    <property type="term" value="P:fructose 1,6-bisphosphate metabolic process"/>
    <property type="evidence" value="ECO:0007669"/>
    <property type="project" value="TreeGrafter"/>
</dbReference>
<evidence type="ECO:0000256" key="6">
    <source>
        <dbReference type="ARBA" id="ARBA00022842"/>
    </source>
</evidence>
<comment type="similarity">
    <text evidence="3">Belongs to the FBPase class 1 family.</text>
</comment>
<reference evidence="10" key="1">
    <citation type="submission" date="2021-09" db="EMBL/GenBank/DDBJ databases">
        <authorList>
            <consortium name="AG Swart"/>
            <person name="Singh M."/>
            <person name="Singh A."/>
            <person name="Seah K."/>
            <person name="Emmerich C."/>
        </authorList>
    </citation>
    <scope>NUCLEOTIDE SEQUENCE</scope>
    <source>
        <strain evidence="10">ATCC30299</strain>
    </source>
</reference>
<dbReference type="InterPro" id="IPR023079">
    <property type="entry name" value="SBPase"/>
</dbReference>
<feature type="domain" description="Fructose-1-6-bisphosphatase class 1 C-terminal" evidence="9">
    <location>
        <begin position="173"/>
        <end position="297"/>
    </location>
</feature>
<dbReference type="InterPro" id="IPR000146">
    <property type="entry name" value="FBPase_class-1"/>
</dbReference>
<dbReference type="AlphaFoldDB" id="A0AAU9JDX8"/>
<dbReference type="GO" id="GO:0042132">
    <property type="term" value="F:fructose 1,6-bisphosphate 1-phosphatase activity"/>
    <property type="evidence" value="ECO:0007669"/>
    <property type="project" value="TreeGrafter"/>
</dbReference>
<dbReference type="GO" id="GO:0005737">
    <property type="term" value="C:cytoplasm"/>
    <property type="evidence" value="ECO:0007669"/>
    <property type="project" value="TreeGrafter"/>
</dbReference>
<keyword evidence="11" id="KW-1185">Reference proteome</keyword>
<dbReference type="GO" id="GO:0006094">
    <property type="term" value="P:gluconeogenesis"/>
    <property type="evidence" value="ECO:0007669"/>
    <property type="project" value="TreeGrafter"/>
</dbReference>
<dbReference type="PROSITE" id="PS00124">
    <property type="entry name" value="FBPASE"/>
    <property type="match status" value="1"/>
</dbReference>
<name>A0AAU9JDX8_9CILI</name>
<evidence type="ECO:0000259" key="8">
    <source>
        <dbReference type="Pfam" id="PF00316"/>
    </source>
</evidence>
<dbReference type="SUPFAM" id="SSF56655">
    <property type="entry name" value="Carbohydrate phosphatase"/>
    <property type="match status" value="1"/>
</dbReference>
<dbReference type="GO" id="GO:0005986">
    <property type="term" value="P:sucrose biosynthetic process"/>
    <property type="evidence" value="ECO:0007669"/>
    <property type="project" value="TreeGrafter"/>
</dbReference>
<dbReference type="Proteomes" id="UP001162131">
    <property type="component" value="Unassembled WGS sequence"/>
</dbReference>
<dbReference type="InterPro" id="IPR033391">
    <property type="entry name" value="FBPase_N"/>
</dbReference>
<dbReference type="GO" id="GO:0006000">
    <property type="term" value="P:fructose metabolic process"/>
    <property type="evidence" value="ECO:0007669"/>
    <property type="project" value="TreeGrafter"/>
</dbReference>
<dbReference type="Pfam" id="PF18913">
    <property type="entry name" value="FBPase_C"/>
    <property type="match status" value="1"/>
</dbReference>
<sequence length="299" mass="32813">MDKQQSLISIKDALLSAAVSISQILRDSGDVSMGVGSQNAFGEHQLRADLLSNEELFTSLRGKCRFALSEENPVPQEMGGEHFVVTFDPLDGSSIIDTNFSVGTIFGVWDVENIIGASGRDLVFAAMVIYGSRTTVLLEEKSDWTAKSIENSTVSTYTLTRGEWVKTRENLKIANKTKLFAPANLRAQCKHDGYKNLVRHWEDQGFTLRYTGGLAPDTYQIFIKGSGIFSSPVTESAPAKLRLLYECAPIARLIEIAGGEAYGVNGPVLDIVVDGYEHKSALCVGSAEEVRRFIEFMNN</sequence>
<dbReference type="InterPro" id="IPR020548">
    <property type="entry name" value="Fructose_bisphosphatase_AS"/>
</dbReference>
<keyword evidence="4" id="KW-0479">Metal-binding</keyword>
<evidence type="ECO:0008006" key="12">
    <source>
        <dbReference type="Google" id="ProtNLM"/>
    </source>
</evidence>
<accession>A0AAU9JDX8</accession>
<dbReference type="EMBL" id="CAJZBQ010000030">
    <property type="protein sequence ID" value="CAG9322259.1"/>
    <property type="molecule type" value="Genomic_DNA"/>
</dbReference>
<dbReference type="PRINTS" id="PR01958">
    <property type="entry name" value="S17BPHPHTASE"/>
</dbReference>
<comment type="cofactor">
    <cofactor evidence="1">
        <name>Mg(2+)</name>
        <dbReference type="ChEBI" id="CHEBI:18420"/>
    </cofactor>
</comment>
<keyword evidence="5" id="KW-0378">Hydrolase</keyword>
<protein>
    <recommendedName>
        <fullName evidence="12">Fructose-bisphosphatase</fullName>
    </recommendedName>
</protein>
<evidence type="ECO:0000256" key="4">
    <source>
        <dbReference type="ARBA" id="ARBA00022723"/>
    </source>
</evidence>
<dbReference type="Gene3D" id="3.40.190.80">
    <property type="match status" value="1"/>
</dbReference>
<dbReference type="GO" id="GO:0046872">
    <property type="term" value="F:metal ion binding"/>
    <property type="evidence" value="ECO:0007669"/>
    <property type="project" value="UniProtKB-KW"/>
</dbReference>
<evidence type="ECO:0000313" key="10">
    <source>
        <dbReference type="EMBL" id="CAG9322259.1"/>
    </source>
</evidence>
<evidence type="ECO:0000256" key="2">
    <source>
        <dbReference type="ARBA" id="ARBA00005215"/>
    </source>
</evidence>
<dbReference type="InterPro" id="IPR044015">
    <property type="entry name" value="FBPase_C_dom"/>
</dbReference>
<evidence type="ECO:0000259" key="9">
    <source>
        <dbReference type="Pfam" id="PF18913"/>
    </source>
</evidence>
<evidence type="ECO:0000256" key="7">
    <source>
        <dbReference type="ARBA" id="ARBA00023277"/>
    </source>
</evidence>
<keyword evidence="7" id="KW-0119">Carbohydrate metabolism</keyword>
<dbReference type="GO" id="GO:0006002">
    <property type="term" value="P:fructose 6-phosphate metabolic process"/>
    <property type="evidence" value="ECO:0007669"/>
    <property type="project" value="TreeGrafter"/>
</dbReference>
<keyword evidence="6" id="KW-0460">Magnesium</keyword>
<evidence type="ECO:0000256" key="5">
    <source>
        <dbReference type="ARBA" id="ARBA00022801"/>
    </source>
</evidence>
<proteinExistence type="inferred from homology"/>
<dbReference type="PANTHER" id="PTHR11556">
    <property type="entry name" value="FRUCTOSE-1,6-BISPHOSPHATASE-RELATED"/>
    <property type="match status" value="1"/>
</dbReference>
<dbReference type="PIRSF" id="PIRSF000904">
    <property type="entry name" value="FBPtase_SBPase"/>
    <property type="match status" value="1"/>
</dbReference>
<comment type="caution">
    <text evidence="10">The sequence shown here is derived from an EMBL/GenBank/DDBJ whole genome shotgun (WGS) entry which is preliminary data.</text>
</comment>
<gene>
    <name evidence="10" type="ORF">BSTOLATCC_MIC30633</name>
</gene>
<comment type="pathway">
    <text evidence="2">Carbohydrate biosynthesis; Calvin cycle.</text>
</comment>